<dbReference type="SUPFAM" id="SSF103473">
    <property type="entry name" value="MFS general substrate transporter"/>
    <property type="match status" value="1"/>
</dbReference>
<evidence type="ECO:0000313" key="5">
    <source>
        <dbReference type="EMBL" id="CAH1778099.1"/>
    </source>
</evidence>
<protein>
    <submittedName>
        <fullName evidence="5">Uncharacterized protein</fullName>
    </submittedName>
</protein>
<comment type="subcellular location">
    <subcellularLocation>
        <location evidence="1">Membrane</location>
        <topology evidence="1">Multi-pass membrane protein</topology>
    </subcellularLocation>
</comment>
<evidence type="ECO:0000256" key="1">
    <source>
        <dbReference type="ARBA" id="ARBA00004141"/>
    </source>
</evidence>
<keyword evidence="4" id="KW-0472">Membrane</keyword>
<dbReference type="GO" id="GO:0016020">
    <property type="term" value="C:membrane"/>
    <property type="evidence" value="ECO:0007669"/>
    <property type="project" value="UniProtKB-SubCell"/>
</dbReference>
<dbReference type="Pfam" id="PF07690">
    <property type="entry name" value="MFS_1"/>
    <property type="match status" value="1"/>
</dbReference>
<evidence type="ECO:0000256" key="2">
    <source>
        <dbReference type="ARBA" id="ARBA00022692"/>
    </source>
</evidence>
<dbReference type="Gene3D" id="1.20.1250.20">
    <property type="entry name" value="MFS general substrate transporter like domains"/>
    <property type="match status" value="1"/>
</dbReference>
<dbReference type="InterPro" id="IPR036259">
    <property type="entry name" value="MFS_trans_sf"/>
</dbReference>
<dbReference type="Proteomes" id="UP000749559">
    <property type="component" value="Unassembled WGS sequence"/>
</dbReference>
<dbReference type="InterPro" id="IPR011701">
    <property type="entry name" value="MFS"/>
</dbReference>
<dbReference type="PANTHER" id="PTHR24064">
    <property type="entry name" value="SOLUTE CARRIER FAMILY 22 MEMBER"/>
    <property type="match status" value="1"/>
</dbReference>
<proteinExistence type="predicted"/>
<dbReference type="EMBL" id="CAIIXF020000002">
    <property type="protein sequence ID" value="CAH1778099.1"/>
    <property type="molecule type" value="Genomic_DNA"/>
</dbReference>
<keyword evidence="6" id="KW-1185">Reference proteome</keyword>
<keyword evidence="2" id="KW-0812">Transmembrane</keyword>
<comment type="caution">
    <text evidence="5">The sequence shown here is derived from an EMBL/GenBank/DDBJ whole genome shotgun (WGS) entry which is preliminary data.</text>
</comment>
<evidence type="ECO:0000256" key="4">
    <source>
        <dbReference type="ARBA" id="ARBA00023136"/>
    </source>
</evidence>
<dbReference type="PROSITE" id="PS50850">
    <property type="entry name" value="MFS"/>
    <property type="match status" value="1"/>
</dbReference>
<dbReference type="GO" id="GO:0022857">
    <property type="term" value="F:transmembrane transporter activity"/>
    <property type="evidence" value="ECO:0007669"/>
    <property type="project" value="InterPro"/>
</dbReference>
<sequence length="606" mass="67427">MEPDVNRGLQNGGKFGRFQVTMYVILAVYICCPCPWQMFIIVFIGADLPHHCRIPVNATVNGSIPTIVNARGEEELSQCTMYENVYANSTGNVTRQIVPCKDGWTFYKETDLTHTIGMEWNLVCKDAPLVGMAQTIFTAGVLVGALFFTSMADNIGRKPIFLCCQLLMAVCGLIIAFQPSYIVFVVLRFFIGMGQQGADLVGVILAAEQFALKQRTLIMPAMACFWGIGVISTSLIGFLFRNWRHAQIFISAVSLLSIPLIWILPESPRWLTVNRKYKKALRVLQRMAKCNGRPIEDEVVQQYKAAIARKTAEKEKDLETYGSMTMKEKMCGGRSHNRMKAFTVVDIFRHNEIRLDAFIICCSWFVNSLVYFGLSLSAGSLAGDRFLNFFSLGVVETPAFISCIYFYKKVGRGRPLCGFHVLAGVSLFIMNFIPEKTADGCSLQPLILTLVLLGKFGISASFSLVFFYTQEIYPTNLRNTGVGLSSAVCYSAAMIAPFTADITKVFKYFPGVVFGGLSIAVGIFALLLPDTRLRQLPQTIDDIRRWQEAKEKHGIHRINACWKKSSSYAGEGVLVSSDQDNEEIGKKLALATNESEVFLLTGKLSE</sequence>
<evidence type="ECO:0000256" key="3">
    <source>
        <dbReference type="ARBA" id="ARBA00022989"/>
    </source>
</evidence>
<organism evidence="5 6">
    <name type="scientific">Owenia fusiformis</name>
    <name type="common">Polychaete worm</name>
    <dbReference type="NCBI Taxonomy" id="6347"/>
    <lineage>
        <taxon>Eukaryota</taxon>
        <taxon>Metazoa</taxon>
        <taxon>Spiralia</taxon>
        <taxon>Lophotrochozoa</taxon>
        <taxon>Annelida</taxon>
        <taxon>Polychaeta</taxon>
        <taxon>Sedentaria</taxon>
        <taxon>Canalipalpata</taxon>
        <taxon>Sabellida</taxon>
        <taxon>Oweniida</taxon>
        <taxon>Oweniidae</taxon>
        <taxon>Owenia</taxon>
    </lineage>
</organism>
<dbReference type="CDD" id="cd17317">
    <property type="entry name" value="MFS_SLC22"/>
    <property type="match status" value="1"/>
</dbReference>
<accession>A0A8J1XMJ3</accession>
<reference evidence="5" key="1">
    <citation type="submission" date="2022-03" db="EMBL/GenBank/DDBJ databases">
        <authorList>
            <person name="Martin C."/>
        </authorList>
    </citation>
    <scope>NUCLEOTIDE SEQUENCE</scope>
</reference>
<gene>
    <name evidence="5" type="ORF">OFUS_LOCUS5068</name>
</gene>
<dbReference type="OrthoDB" id="6100430at2759"/>
<evidence type="ECO:0000313" key="6">
    <source>
        <dbReference type="Proteomes" id="UP000749559"/>
    </source>
</evidence>
<name>A0A8J1XMJ3_OWEFU</name>
<dbReference type="AlphaFoldDB" id="A0A8J1XMJ3"/>
<keyword evidence="3" id="KW-1133">Transmembrane helix</keyword>
<dbReference type="InterPro" id="IPR020846">
    <property type="entry name" value="MFS_dom"/>
</dbReference>